<proteinExistence type="predicted"/>
<keyword evidence="3" id="KW-1185">Reference proteome</keyword>
<protein>
    <submittedName>
        <fullName evidence="1">Com family DNA-binding transcriptional regulator</fullName>
    </submittedName>
</protein>
<evidence type="ECO:0000313" key="3">
    <source>
        <dbReference type="Proteomes" id="UP000659438"/>
    </source>
</evidence>
<sequence length="66" mass="7486">MQEIRCGECHRKLATVRSFIELQIKCPRCRTLNHLKAPSLLSECPEHLPKKEQTCPSPPLEACSQA</sequence>
<reference evidence="1 3" key="1">
    <citation type="journal article" date="2020" name="Microorganisms">
        <title>Reliable Identification of Environmental Pseudomonas Isolates Using the rpoD Gene.</title>
        <authorList>
            <consortium name="The Broad Institute Genome Sequencing Platform"/>
            <person name="Girard L."/>
            <person name="Lood C."/>
            <person name="Rokni-Zadeh H."/>
            <person name="van Noort V."/>
            <person name="Lavigne R."/>
            <person name="De Mot R."/>
        </authorList>
    </citation>
    <scope>NUCLEOTIDE SEQUENCE</scope>
    <source>
        <strain evidence="1 3">SWRI102</strain>
    </source>
</reference>
<dbReference type="AlphaFoldDB" id="A0A923FLY7"/>
<dbReference type="Pfam" id="PF10122">
    <property type="entry name" value="Zn_ribbon_Com"/>
    <property type="match status" value="1"/>
</dbReference>
<reference evidence="1" key="2">
    <citation type="submission" date="2020-07" db="EMBL/GenBank/DDBJ databases">
        <authorList>
            <person name="Lood C."/>
            <person name="Girard L."/>
        </authorList>
    </citation>
    <scope>NUCLEOTIDE SEQUENCE</scope>
    <source>
        <strain evidence="1">SWRI102</strain>
    </source>
</reference>
<evidence type="ECO:0000313" key="1">
    <source>
        <dbReference type="EMBL" id="MBC3394239.1"/>
    </source>
</evidence>
<keyword evidence="1" id="KW-0238">DNA-binding</keyword>
<organism evidence="1">
    <name type="scientific">Pseudomonas marvdashtae</name>
    <dbReference type="NCBI Taxonomy" id="2745500"/>
    <lineage>
        <taxon>Bacteria</taxon>
        <taxon>Pseudomonadati</taxon>
        <taxon>Pseudomonadota</taxon>
        <taxon>Gammaproteobacteria</taxon>
        <taxon>Pseudomonadales</taxon>
        <taxon>Pseudomonadaceae</taxon>
        <taxon>Pseudomonas</taxon>
    </lineage>
</organism>
<name>A0A923FLY7_9PSED</name>
<accession>A0A923FLY7</accession>
<dbReference type="EMBL" id="JABWQX010000001">
    <property type="protein sequence ID" value="MBC3394239.1"/>
    <property type="molecule type" value="Genomic_DNA"/>
</dbReference>
<gene>
    <name evidence="2" type="ORF">HU742_011155</name>
    <name evidence="1" type="ORF">HU742_03410</name>
</gene>
<evidence type="ECO:0000313" key="2">
    <source>
        <dbReference type="EMBL" id="MBV4551693.1"/>
    </source>
</evidence>
<dbReference type="EMBL" id="JABWQX020000001">
    <property type="protein sequence ID" value="MBV4551693.1"/>
    <property type="molecule type" value="Genomic_DNA"/>
</dbReference>
<dbReference type="Proteomes" id="UP000659438">
    <property type="component" value="Unassembled WGS sequence"/>
</dbReference>
<dbReference type="RefSeq" id="WP_186642529.1">
    <property type="nucleotide sequence ID" value="NZ_JABWQX020000001.1"/>
</dbReference>
<dbReference type="InterPro" id="IPR019294">
    <property type="entry name" value="Translation_reg_Com"/>
</dbReference>
<dbReference type="GO" id="GO:0003677">
    <property type="term" value="F:DNA binding"/>
    <property type="evidence" value="ECO:0007669"/>
    <property type="project" value="UniProtKB-KW"/>
</dbReference>
<reference evidence="2" key="3">
    <citation type="submission" date="2021-06" db="EMBL/GenBank/DDBJ databases">
        <title>Updating the genus Pseudomonas: Description of 43 new species and partition of the Pseudomonas putida group.</title>
        <authorList>
            <person name="Girard L."/>
            <person name="Lood C."/>
            <person name="Vandamme P."/>
            <person name="Rokni-Zadeh H."/>
            <person name="Van Noort V."/>
            <person name="Hofte M."/>
            <person name="Lavigne R."/>
            <person name="De Mot R."/>
        </authorList>
    </citation>
    <scope>NUCLEOTIDE SEQUENCE</scope>
    <source>
        <strain evidence="2">SWRI102</strain>
    </source>
</reference>
<comment type="caution">
    <text evidence="1">The sequence shown here is derived from an EMBL/GenBank/DDBJ whole genome shotgun (WGS) entry which is preliminary data.</text>
</comment>